<accession>A0A2H1BSP1</accession>
<dbReference type="GO" id="GO:0006406">
    <property type="term" value="P:mRNA export from nucleus"/>
    <property type="evidence" value="ECO:0007669"/>
    <property type="project" value="TreeGrafter"/>
</dbReference>
<reference evidence="4" key="1">
    <citation type="submission" date="2019-03" db="EMBL/GenBank/DDBJ databases">
        <title>Improved annotation for the trematode Fasciola hepatica.</title>
        <authorList>
            <person name="Choi Y.-J."/>
            <person name="Martin J."/>
            <person name="Mitreva M."/>
        </authorList>
    </citation>
    <scope>NUCLEOTIDE SEQUENCE [LARGE SCALE GENOMIC DNA]</scope>
</reference>
<dbReference type="PROSITE" id="PS50102">
    <property type="entry name" value="RRM"/>
    <property type="match status" value="1"/>
</dbReference>
<keyword evidence="5" id="KW-1185">Reference proteome</keyword>
<evidence type="ECO:0000256" key="2">
    <source>
        <dbReference type="PROSITE-ProRule" id="PRU00176"/>
    </source>
</evidence>
<comment type="caution">
    <text evidence="4">The sequence shown here is derived from an EMBL/GenBank/DDBJ whole genome shotgun (WGS) entry which is preliminary data.</text>
</comment>
<dbReference type="InterPro" id="IPR012677">
    <property type="entry name" value="Nucleotide-bd_a/b_plait_sf"/>
</dbReference>
<dbReference type="InterPro" id="IPR000504">
    <property type="entry name" value="RRM_dom"/>
</dbReference>
<dbReference type="Pfam" id="PF00076">
    <property type="entry name" value="RRM_1"/>
    <property type="match status" value="1"/>
</dbReference>
<dbReference type="SMART" id="SM00360">
    <property type="entry name" value="RRM"/>
    <property type="match status" value="1"/>
</dbReference>
<sequence length="232" mass="25331">MDLSLDDIIQQTRRERGRGRGSSMLRGVRRGGVARRSSGGGVRSIPDKWQHDLFQGGRGAAGTSSSNKLHISNLDFGVNNTDINELFREFGTIRRATVHYDRSGRSLGTAEVTFSNTQSAVKARNHYNGVPLDGRPMVIQLVGAEAASNSGMRNRVGQARSPPARRFPVARRGTLSPRRGRGRGRGRDRRTPVTKEALDAELAAYNAQIDAVAPCIVPHFSDLSNRCGHFQA</sequence>
<dbReference type="Proteomes" id="UP000230066">
    <property type="component" value="Unassembled WGS sequence"/>
</dbReference>
<dbReference type="PANTHER" id="PTHR19965">
    <property type="entry name" value="RNA AND EXPORT FACTOR BINDING PROTEIN"/>
    <property type="match status" value="1"/>
</dbReference>
<dbReference type="CDD" id="cd12680">
    <property type="entry name" value="RRM_THOC4"/>
    <property type="match status" value="1"/>
</dbReference>
<evidence type="ECO:0000256" key="1">
    <source>
        <dbReference type="ARBA" id="ARBA00022884"/>
    </source>
</evidence>
<organism evidence="4 5">
    <name type="scientific">Fasciola hepatica</name>
    <name type="common">Liver fluke</name>
    <dbReference type="NCBI Taxonomy" id="6192"/>
    <lineage>
        <taxon>Eukaryota</taxon>
        <taxon>Metazoa</taxon>
        <taxon>Spiralia</taxon>
        <taxon>Lophotrochozoa</taxon>
        <taxon>Platyhelminthes</taxon>
        <taxon>Trematoda</taxon>
        <taxon>Digenea</taxon>
        <taxon>Plagiorchiida</taxon>
        <taxon>Echinostomata</taxon>
        <taxon>Echinostomatoidea</taxon>
        <taxon>Fasciolidae</taxon>
        <taxon>Fasciola</taxon>
    </lineage>
</organism>
<evidence type="ECO:0000256" key="3">
    <source>
        <dbReference type="SAM" id="MobiDB-lite"/>
    </source>
</evidence>
<gene>
    <name evidence="4" type="ORF">D915_007228</name>
</gene>
<evidence type="ECO:0000313" key="4">
    <source>
        <dbReference type="EMBL" id="THD22131.1"/>
    </source>
</evidence>
<feature type="region of interest" description="Disordered" evidence="3">
    <location>
        <begin position="169"/>
        <end position="194"/>
    </location>
</feature>
<feature type="compositionally biased region" description="Basic residues" evidence="3">
    <location>
        <begin position="178"/>
        <end position="188"/>
    </location>
</feature>
<feature type="region of interest" description="Disordered" evidence="3">
    <location>
        <begin position="1"/>
        <end position="48"/>
    </location>
</feature>
<proteinExistence type="predicted"/>
<dbReference type="EMBL" id="JXXN02002975">
    <property type="protein sequence ID" value="THD22131.1"/>
    <property type="molecule type" value="Genomic_DNA"/>
</dbReference>
<dbReference type="GO" id="GO:0003729">
    <property type="term" value="F:mRNA binding"/>
    <property type="evidence" value="ECO:0007669"/>
    <property type="project" value="TreeGrafter"/>
</dbReference>
<dbReference type="InterPro" id="IPR051229">
    <property type="entry name" value="ALYREF_mRNA_export"/>
</dbReference>
<dbReference type="AlphaFoldDB" id="A0A2H1BSP1"/>
<dbReference type="Gene3D" id="3.30.70.330">
    <property type="match status" value="1"/>
</dbReference>
<evidence type="ECO:0000313" key="5">
    <source>
        <dbReference type="Proteomes" id="UP000230066"/>
    </source>
</evidence>
<name>A0A2H1BSP1_FASHE</name>
<dbReference type="GO" id="GO:0005634">
    <property type="term" value="C:nucleus"/>
    <property type="evidence" value="ECO:0007669"/>
    <property type="project" value="TreeGrafter"/>
</dbReference>
<dbReference type="Pfam" id="PF13865">
    <property type="entry name" value="FoP_duplication"/>
    <property type="match status" value="1"/>
</dbReference>
<keyword evidence="1 2" id="KW-0694">RNA-binding</keyword>
<dbReference type="InterPro" id="IPR025715">
    <property type="entry name" value="FoP_C"/>
</dbReference>
<dbReference type="PANTHER" id="PTHR19965:SF82">
    <property type="entry name" value="THO COMPLEX SUBUNIT 4"/>
    <property type="match status" value="1"/>
</dbReference>
<protein>
    <submittedName>
        <fullName evidence="4">Transcriptional coactivator</fullName>
    </submittedName>
</protein>
<dbReference type="InterPro" id="IPR035979">
    <property type="entry name" value="RBD_domain_sf"/>
</dbReference>
<dbReference type="SUPFAM" id="SSF54928">
    <property type="entry name" value="RNA-binding domain, RBD"/>
    <property type="match status" value="1"/>
</dbReference>
<dbReference type="SMART" id="SM01218">
    <property type="entry name" value="FoP_duplication"/>
    <property type="match status" value="1"/>
</dbReference>